<dbReference type="eggNOG" id="COG1087">
    <property type="taxonomic scope" value="Bacteria"/>
</dbReference>
<dbReference type="STRING" id="555088.DealDRAFT_1637"/>
<gene>
    <name evidence="3" type="ORF">DealDRAFT_1637</name>
</gene>
<evidence type="ECO:0000256" key="1">
    <source>
        <dbReference type="ARBA" id="ARBA00007637"/>
    </source>
</evidence>
<keyword evidence="4" id="KW-1185">Reference proteome</keyword>
<name>C0GGS3_DETAL</name>
<dbReference type="Proteomes" id="UP000006443">
    <property type="component" value="Unassembled WGS sequence"/>
</dbReference>
<accession>C0GGS3</accession>
<dbReference type="OrthoDB" id="142826at2"/>
<proteinExistence type="inferred from homology"/>
<dbReference type="RefSeq" id="WP_008516511.1">
    <property type="nucleotide sequence ID" value="NZ_ACJM01000007.1"/>
</dbReference>
<evidence type="ECO:0000313" key="3">
    <source>
        <dbReference type="EMBL" id="EEG77514.1"/>
    </source>
</evidence>
<dbReference type="InterPro" id="IPR036291">
    <property type="entry name" value="NAD(P)-bd_dom_sf"/>
</dbReference>
<organism evidence="3 4">
    <name type="scientific">Dethiobacter alkaliphilus AHT 1</name>
    <dbReference type="NCBI Taxonomy" id="555088"/>
    <lineage>
        <taxon>Bacteria</taxon>
        <taxon>Bacillati</taxon>
        <taxon>Bacillota</taxon>
        <taxon>Dethiobacteria</taxon>
        <taxon>Dethiobacterales</taxon>
        <taxon>Dethiobacteraceae</taxon>
        <taxon>Dethiobacter</taxon>
    </lineage>
</organism>
<evidence type="ECO:0000313" key="4">
    <source>
        <dbReference type="Proteomes" id="UP000006443"/>
    </source>
</evidence>
<reference evidence="3 4" key="1">
    <citation type="submission" date="2009-02" db="EMBL/GenBank/DDBJ databases">
        <title>Sequencing of the draft genome and assembly of Dethiobacter alkaliphilus AHT 1.</title>
        <authorList>
            <consortium name="US DOE Joint Genome Institute (JGI-PGF)"/>
            <person name="Lucas S."/>
            <person name="Copeland A."/>
            <person name="Lapidus A."/>
            <person name="Glavina del Rio T."/>
            <person name="Dalin E."/>
            <person name="Tice H."/>
            <person name="Bruce D."/>
            <person name="Goodwin L."/>
            <person name="Pitluck S."/>
            <person name="Larimer F."/>
            <person name="Land M.L."/>
            <person name="Hauser L."/>
            <person name="Muyzer G."/>
        </authorList>
    </citation>
    <scope>NUCLEOTIDE SEQUENCE [LARGE SCALE GENOMIC DNA]</scope>
    <source>
        <strain evidence="3 4">AHT 1</strain>
    </source>
</reference>
<dbReference type="Gene3D" id="3.90.25.10">
    <property type="entry name" value="UDP-galactose 4-epimerase, domain 1"/>
    <property type="match status" value="1"/>
</dbReference>
<evidence type="ECO:0000259" key="2">
    <source>
        <dbReference type="Pfam" id="PF01370"/>
    </source>
</evidence>
<sequence length="307" mass="33197">MNVLVTGGAGFIGSHTVDLCIENGLNVVVVDDLSKGRLEHINQQAKFYKLDVRQTELTAVMEKEKIDAVIHLAAQSDVQTSLVNPGFDASVNILGTLNVLEASIKTGVKKVVYASSAAVYGEPQFLPIDEKHPLNGQSGYGLSKQVPEKYLSLNKTIHGLDFTALRYANVYGPRQDAAGEGGVVAIFTDRLPRGEETIIYGDGEQTRDFVYVGDVAQANFLALQKGSGRIMNVSTGQGTSVNELYGLITELLGTTKAPVYAQARAGDIRDSFLANNSLGEELGWKPKTGLREGLRRMLLPSQQLNQK</sequence>
<comment type="caution">
    <text evidence="3">The sequence shown here is derived from an EMBL/GenBank/DDBJ whole genome shotgun (WGS) entry which is preliminary data.</text>
</comment>
<dbReference type="Gene3D" id="3.40.50.720">
    <property type="entry name" value="NAD(P)-binding Rossmann-like Domain"/>
    <property type="match status" value="1"/>
</dbReference>
<feature type="domain" description="NAD-dependent epimerase/dehydratase" evidence="2">
    <location>
        <begin position="3"/>
        <end position="233"/>
    </location>
</feature>
<comment type="similarity">
    <text evidence="1">Belongs to the NAD(P)-dependent epimerase/dehydratase family.</text>
</comment>
<dbReference type="Pfam" id="PF01370">
    <property type="entry name" value="Epimerase"/>
    <property type="match status" value="1"/>
</dbReference>
<dbReference type="EMBL" id="ACJM01000007">
    <property type="protein sequence ID" value="EEG77514.1"/>
    <property type="molecule type" value="Genomic_DNA"/>
</dbReference>
<dbReference type="SUPFAM" id="SSF51735">
    <property type="entry name" value="NAD(P)-binding Rossmann-fold domains"/>
    <property type="match status" value="1"/>
</dbReference>
<dbReference type="AlphaFoldDB" id="C0GGS3"/>
<protein>
    <submittedName>
        <fullName evidence="3">NAD-dependent epimerase/dehydratase</fullName>
    </submittedName>
</protein>
<dbReference type="InterPro" id="IPR001509">
    <property type="entry name" value="Epimerase_deHydtase"/>
</dbReference>
<dbReference type="PANTHER" id="PTHR43000">
    <property type="entry name" value="DTDP-D-GLUCOSE 4,6-DEHYDRATASE-RELATED"/>
    <property type="match status" value="1"/>
</dbReference>